<dbReference type="RefSeq" id="WP_076580859.1">
    <property type="nucleotide sequence ID" value="NZ_CP019327.1"/>
</dbReference>
<dbReference type="STRING" id="588898.BB347_09380"/>
<dbReference type="Pfam" id="PF25796">
    <property type="entry name" value="BREX_BrxC_4th"/>
    <property type="match status" value="1"/>
</dbReference>
<feature type="domain" description="Probable ATP-binding protein BrxC alpha-helical" evidence="2">
    <location>
        <begin position="891"/>
        <end position="1005"/>
    </location>
</feature>
<dbReference type="InterPro" id="IPR058036">
    <property type="entry name" value="BREX_BrxC_4th"/>
</dbReference>
<dbReference type="Proteomes" id="UP000185687">
    <property type="component" value="Unassembled WGS sequence"/>
</dbReference>
<evidence type="ECO:0000259" key="3">
    <source>
        <dbReference type="Pfam" id="PF25796"/>
    </source>
</evidence>
<feature type="region of interest" description="Disordered" evidence="1">
    <location>
        <begin position="674"/>
        <end position="696"/>
    </location>
</feature>
<name>A0A1N7CAH2_9EURY</name>
<organism evidence="5 6">
    <name type="scientific">Natronorubrum daqingense</name>
    <dbReference type="NCBI Taxonomy" id="588898"/>
    <lineage>
        <taxon>Archaea</taxon>
        <taxon>Methanobacteriati</taxon>
        <taxon>Methanobacteriota</taxon>
        <taxon>Stenosarchaea group</taxon>
        <taxon>Halobacteria</taxon>
        <taxon>Halobacteriales</taxon>
        <taxon>Natrialbaceae</taxon>
        <taxon>Natronorubrum</taxon>
    </lineage>
</organism>
<dbReference type="EMBL" id="CP019327">
    <property type="protein sequence ID" value="APX96814.1"/>
    <property type="molecule type" value="Genomic_DNA"/>
</dbReference>
<evidence type="ECO:0000259" key="2">
    <source>
        <dbReference type="Pfam" id="PF25792"/>
    </source>
</evidence>
<dbReference type="InterPro" id="IPR058037">
    <property type="entry name" value="BREX_BrxC_helical"/>
</dbReference>
<dbReference type="GeneID" id="30956153"/>
<accession>A0A1N7CAH2</accession>
<reference evidence="4 7" key="1">
    <citation type="submission" date="2017-01" db="EMBL/GenBank/DDBJ databases">
        <title>Complete genome sequence of Haloterrigena daqingensis type strain (JX313T).</title>
        <authorList>
            <person name="Shuang W."/>
        </authorList>
    </citation>
    <scope>NUCLEOTIDE SEQUENCE [LARGE SCALE GENOMIC DNA]</scope>
    <source>
        <strain evidence="4 7">JX313</strain>
    </source>
</reference>
<sequence>MSSNTITTIDDIFYRSIDRHINRVVKVEQDDTETVKQELDEYVLTGSLEQHYLKILEAIRDTEHNPTDETGVWISGFFGSGKSHFMKILGYILEDKTLPDGRSAAEAFKPRAQDETLKATVDAVSRTFDSEVLMFQIGSRTSRAGEDSITDVINREFNRKQGYAELPWVARLEEDLEKEGRYEAFKEAVEANDGRDWEEIQQSAAFIEPKIEQGLVDAVPDFDEQDAKNAIENVKDEPEITPASLAERILEYVEQKEAETDQDVRFFVFLDEISQFIGDDEQLLLELQSIAEKFGEKGMGKLWLGVTSQEKLEELVPGVLAKNLEESKVGDRFPHQTDLISDNLDDVVRDRILQKKGDAIPSIETLYGDNEGRLSARYKLNSSRQMETVNDESFVECYPFLPYQLEILPQIFAALRGRGSDDRLTGRERTLIDVTQSVFNEPHNLRNRKMGALATLDLVYEEIVEDIDDDDQRTIADASPQDVDNELARRVLKSLYLLQRLDWIPNTASNIATTLYDEIGDMSAFESEVEGVLEQLVEEGYVGRGEEGYRFLQESERKLEDEIASVKVNEGRVRGRSKEFVREALDSADTVRYREQPFPVSVEVDGEQLSGSGHIHLHAYSPVHQQFEEINPRTLKTQSFDQEDTVYWIADDSDANDIKSRIKRIKQIEQIATEKQGQQLSTEEQEALDQKKEDLGRMRRSVQRDIEIAFQTGTLIYHGNETELEESGTRLDRIIQDPARDAVERVFTKLEDGLGSVSNRNIEKLFEDLESRSNPAVFKELNVVLDGELNPEARIATEVADEIDSREKAGDVPTGKALIEHFSEPPYGWSRDVVRLAAAVLFRNGSIMAIYKEQTFDSYVDDGAQDVFTQISKFREASFKERETVDPETRNEAKQLLDILFDKKVKQTDQEVAQGISEAASEWIETCKERQTNLDDAFFPLRDEPKRLVTLLTAIRDKGTSAAKINAFLEHEDELEDLVGTVKKVVEFDRSGKLDKYAIYREFLENEWEEFEDLAKTSSFVEISDDVQEAARQLEGEIDSRAVIENWSNIETDYRSVANAYARTYEDLYKQRYELYSRAADDVRAQGSDLDTDDLETAVEPLTNRMGSSSISVDIDERSHLNLNPSLKQLTEYLQTVDSYRKQSRDRIDELRPEDEDVTHYRVDLEEFFGGIIVTEEEELDAPVDRLRTEVLELLDEEDDVEVHFE</sequence>
<evidence type="ECO:0008006" key="8">
    <source>
        <dbReference type="Google" id="ProtNLM"/>
    </source>
</evidence>
<dbReference type="OrthoDB" id="174254at2157"/>
<proteinExistence type="predicted"/>
<dbReference type="Proteomes" id="UP000187321">
    <property type="component" value="Chromosome"/>
</dbReference>
<keyword evidence="6" id="KW-1185">Reference proteome</keyword>
<dbReference type="EMBL" id="FTNP01000002">
    <property type="protein sequence ID" value="SIR60570.1"/>
    <property type="molecule type" value="Genomic_DNA"/>
</dbReference>
<gene>
    <name evidence="4" type="ORF">BB347_09380</name>
    <name evidence="5" type="ORF">SAMN05421809_1600</name>
</gene>
<evidence type="ECO:0000313" key="4">
    <source>
        <dbReference type="EMBL" id="APX96814.1"/>
    </source>
</evidence>
<evidence type="ECO:0000313" key="7">
    <source>
        <dbReference type="Proteomes" id="UP000187321"/>
    </source>
</evidence>
<dbReference type="AlphaFoldDB" id="A0A1N7CAH2"/>
<reference evidence="5 6" key="2">
    <citation type="submission" date="2017-01" db="EMBL/GenBank/DDBJ databases">
        <authorList>
            <person name="Mah S.A."/>
            <person name="Swanson W.J."/>
            <person name="Moy G.W."/>
            <person name="Vacquier V.D."/>
        </authorList>
    </citation>
    <scope>NUCLEOTIDE SEQUENCE [LARGE SCALE GENOMIC DNA]</scope>
    <source>
        <strain evidence="5 6">CGMCC 1.8909</strain>
    </source>
</reference>
<protein>
    <recommendedName>
        <fullName evidence="8">BREX system P-loop protein BrxC</fullName>
    </recommendedName>
</protein>
<dbReference type="NCBIfam" id="NF033441">
    <property type="entry name" value="BREX_BrxC"/>
    <property type="match status" value="1"/>
</dbReference>
<dbReference type="InterPro" id="IPR027417">
    <property type="entry name" value="P-loop_NTPase"/>
</dbReference>
<feature type="domain" description="Probable ATP-binding protein BrxC 4th six-stranded beta-sheet" evidence="3">
    <location>
        <begin position="567"/>
        <end position="727"/>
    </location>
</feature>
<evidence type="ECO:0000313" key="6">
    <source>
        <dbReference type="Proteomes" id="UP000185687"/>
    </source>
</evidence>
<dbReference type="Pfam" id="PF25792">
    <property type="entry name" value="BREX_BrxC_helical"/>
    <property type="match status" value="1"/>
</dbReference>
<dbReference type="KEGG" id="hda:BB347_09380"/>
<dbReference type="InterPro" id="IPR047679">
    <property type="entry name" value="BREX_BrxC"/>
</dbReference>
<evidence type="ECO:0000256" key="1">
    <source>
        <dbReference type="SAM" id="MobiDB-lite"/>
    </source>
</evidence>
<evidence type="ECO:0000313" key="5">
    <source>
        <dbReference type="EMBL" id="SIR60570.1"/>
    </source>
</evidence>
<dbReference type="SUPFAM" id="SSF52540">
    <property type="entry name" value="P-loop containing nucleoside triphosphate hydrolases"/>
    <property type="match status" value="1"/>
</dbReference>